<dbReference type="InterPro" id="IPR041616">
    <property type="entry name" value="PheRS_beta_core"/>
</dbReference>
<dbReference type="SMART" id="SM00874">
    <property type="entry name" value="B5"/>
    <property type="match status" value="1"/>
</dbReference>
<organism evidence="11 12">
    <name type="scientific">Candidatus Roizmanbacteria bacterium CG03_land_8_20_14_0_80_39_12</name>
    <dbReference type="NCBI Taxonomy" id="1974847"/>
    <lineage>
        <taxon>Bacteria</taxon>
        <taxon>Candidatus Roizmaniibacteriota</taxon>
    </lineage>
</organism>
<gene>
    <name evidence="11" type="ORF">COS52_02230</name>
</gene>
<dbReference type="InterPro" id="IPR005146">
    <property type="entry name" value="B3/B4_tRNA-bd"/>
</dbReference>
<evidence type="ECO:0000256" key="8">
    <source>
        <dbReference type="ARBA" id="ARBA00022917"/>
    </source>
</evidence>
<accession>A0A2M7BSR2</accession>
<keyword evidence="6" id="KW-0067">ATP-binding</keyword>
<comment type="cofactor">
    <cofactor evidence="1">
        <name>Mg(2+)</name>
        <dbReference type="ChEBI" id="CHEBI:18420"/>
    </cofactor>
</comment>
<comment type="caution">
    <text evidence="11">The sequence shown here is derived from an EMBL/GenBank/DDBJ whole genome shotgun (WGS) entry which is preliminary data.</text>
</comment>
<keyword evidence="3" id="KW-0436">Ligase</keyword>
<proteinExistence type="predicted"/>
<evidence type="ECO:0000259" key="10">
    <source>
        <dbReference type="PROSITE" id="PS51483"/>
    </source>
</evidence>
<dbReference type="SUPFAM" id="SSF46955">
    <property type="entry name" value="Putative DNA-binding domain"/>
    <property type="match status" value="1"/>
</dbReference>
<dbReference type="GO" id="GO:0009328">
    <property type="term" value="C:phenylalanine-tRNA ligase complex"/>
    <property type="evidence" value="ECO:0007669"/>
    <property type="project" value="TreeGrafter"/>
</dbReference>
<dbReference type="InterPro" id="IPR045864">
    <property type="entry name" value="aa-tRNA-synth_II/BPL/LPL"/>
</dbReference>
<evidence type="ECO:0000256" key="6">
    <source>
        <dbReference type="ARBA" id="ARBA00022840"/>
    </source>
</evidence>
<evidence type="ECO:0000313" key="11">
    <source>
        <dbReference type="EMBL" id="PIV08526.1"/>
    </source>
</evidence>
<dbReference type="Pfam" id="PF17759">
    <property type="entry name" value="tRNA_synthFbeta"/>
    <property type="match status" value="1"/>
</dbReference>
<dbReference type="PROSITE" id="PS51483">
    <property type="entry name" value="B5"/>
    <property type="match status" value="1"/>
</dbReference>
<dbReference type="Gene3D" id="3.30.930.10">
    <property type="entry name" value="Bira Bifunctional Protein, Domain 2"/>
    <property type="match status" value="1"/>
</dbReference>
<dbReference type="GO" id="GO:0000287">
    <property type="term" value="F:magnesium ion binding"/>
    <property type="evidence" value="ECO:0007669"/>
    <property type="project" value="InterPro"/>
</dbReference>
<protein>
    <recommendedName>
        <fullName evidence="2">phenylalanine--tRNA ligase</fullName>
        <ecNumber evidence="2">6.1.1.20</ecNumber>
    </recommendedName>
</protein>
<dbReference type="GO" id="GO:0005524">
    <property type="term" value="F:ATP binding"/>
    <property type="evidence" value="ECO:0007669"/>
    <property type="project" value="UniProtKB-KW"/>
</dbReference>
<name>A0A2M7BSR2_9BACT</name>
<evidence type="ECO:0000313" key="12">
    <source>
        <dbReference type="Proteomes" id="UP000230119"/>
    </source>
</evidence>
<dbReference type="Pfam" id="PF03484">
    <property type="entry name" value="B5"/>
    <property type="match status" value="1"/>
</dbReference>
<evidence type="ECO:0000256" key="4">
    <source>
        <dbReference type="ARBA" id="ARBA00022723"/>
    </source>
</evidence>
<dbReference type="Pfam" id="PF03483">
    <property type="entry name" value="B3_4"/>
    <property type="match status" value="1"/>
</dbReference>
<dbReference type="GO" id="GO:0003723">
    <property type="term" value="F:RNA binding"/>
    <property type="evidence" value="ECO:0007669"/>
    <property type="project" value="InterPro"/>
</dbReference>
<evidence type="ECO:0000256" key="3">
    <source>
        <dbReference type="ARBA" id="ARBA00022598"/>
    </source>
</evidence>
<evidence type="ECO:0000256" key="9">
    <source>
        <dbReference type="ARBA" id="ARBA00023146"/>
    </source>
</evidence>
<evidence type="ECO:0000256" key="2">
    <source>
        <dbReference type="ARBA" id="ARBA00012814"/>
    </source>
</evidence>
<dbReference type="Gene3D" id="3.50.40.10">
    <property type="entry name" value="Phenylalanyl-trna Synthetase, Chain B, domain 3"/>
    <property type="match status" value="1"/>
</dbReference>
<dbReference type="EMBL" id="PEVA01000096">
    <property type="protein sequence ID" value="PIV08526.1"/>
    <property type="molecule type" value="Genomic_DNA"/>
</dbReference>
<keyword evidence="4" id="KW-0479">Metal-binding</keyword>
<sequence length="582" mass="65451">MKRKNLTAPESPSSEVPLTITDPEGVCRRVLGIVMEVNGVSKSPEYISKRILATDTRSLNNLVDITNYVMTEIGHPTHVFDYDRIVSHKLILRHAKKGEEIITLDEKKYTLDESDIVIDDGTGRVIDLPGIMGTANSVVTNETKRILFFIESNDPVSIRRTSMRYGIRTMASTINEKNPDVELAYTAFLRGIELFTEVAAAKPLSPLIDIYPNKVKTGLINTSKSFIDTKVGAAIPLKTIVSILTNLDFIVEVTNGEELSITVPTHRVSDVTIPEDIVEEVARVYGYFAISSVLQRPAYVIQPKDKENLFHYQYEVKSFLKHKGYAEVMNYSACSPMLLQAFGQKQEDYLHITNSISEDIKFLRQSLIPSLVQNIKQNEGFSPHMHLFEIAKTYIPQEKGLPQEEFMLSITVNTSFDDLKKIVTALFANLNIATEIVQGGANEFLLASVQGTVKSGNEIFGSFGQVTPQFCRNLELDKSVFAAELYFEQLMMAARKMPIYKAFSQYAHITLDLTFKKTGSYTQIKERAFVASEKLISVALKDTYKDTITLRFVFTDPAKNLTEQEALEQLEKIKIGMESVKK</sequence>
<dbReference type="SUPFAM" id="SSF56037">
    <property type="entry name" value="PheT/TilS domain"/>
    <property type="match status" value="1"/>
</dbReference>
<dbReference type="GO" id="GO:0004826">
    <property type="term" value="F:phenylalanine-tRNA ligase activity"/>
    <property type="evidence" value="ECO:0007669"/>
    <property type="project" value="UniProtKB-EC"/>
</dbReference>
<dbReference type="AlphaFoldDB" id="A0A2M7BSR2"/>
<keyword evidence="8" id="KW-0648">Protein biosynthesis</keyword>
<dbReference type="EC" id="6.1.1.20" evidence="2"/>
<keyword evidence="7" id="KW-0460">Magnesium</keyword>
<dbReference type="InterPro" id="IPR005147">
    <property type="entry name" value="tRNA_synthase_B5-dom"/>
</dbReference>
<evidence type="ECO:0000256" key="5">
    <source>
        <dbReference type="ARBA" id="ARBA00022741"/>
    </source>
</evidence>
<dbReference type="InterPro" id="IPR020825">
    <property type="entry name" value="Phe-tRNA_synthase-like_B3/B4"/>
</dbReference>
<evidence type="ECO:0000256" key="7">
    <source>
        <dbReference type="ARBA" id="ARBA00022842"/>
    </source>
</evidence>
<evidence type="ECO:0000256" key="1">
    <source>
        <dbReference type="ARBA" id="ARBA00001946"/>
    </source>
</evidence>
<feature type="domain" description="B5" evidence="10">
    <location>
        <begin position="215"/>
        <end position="292"/>
    </location>
</feature>
<dbReference type="SUPFAM" id="SSF55681">
    <property type="entry name" value="Class II aaRS and biotin synthetases"/>
    <property type="match status" value="1"/>
</dbReference>
<dbReference type="GO" id="GO:0006432">
    <property type="term" value="P:phenylalanyl-tRNA aminoacylation"/>
    <property type="evidence" value="ECO:0007669"/>
    <property type="project" value="InterPro"/>
</dbReference>
<keyword evidence="5" id="KW-0547">Nucleotide-binding</keyword>
<dbReference type="PANTHER" id="PTHR10947:SF0">
    <property type="entry name" value="PHENYLALANINE--TRNA LIGASE BETA SUBUNIT"/>
    <property type="match status" value="1"/>
</dbReference>
<keyword evidence="9" id="KW-0030">Aminoacyl-tRNA synthetase</keyword>
<dbReference type="Gene3D" id="3.30.56.10">
    <property type="match status" value="1"/>
</dbReference>
<reference evidence="12" key="1">
    <citation type="submission" date="2017-09" db="EMBL/GenBank/DDBJ databases">
        <title>Depth-based differentiation of microbial function through sediment-hosted aquifers and enrichment of novel symbionts in the deep terrestrial subsurface.</title>
        <authorList>
            <person name="Probst A.J."/>
            <person name="Ladd B."/>
            <person name="Jarett J.K."/>
            <person name="Geller-Mcgrath D.E."/>
            <person name="Sieber C.M.K."/>
            <person name="Emerson J.B."/>
            <person name="Anantharaman K."/>
            <person name="Thomas B.C."/>
            <person name="Malmstrom R."/>
            <person name="Stieglmeier M."/>
            <person name="Klingl A."/>
            <person name="Woyke T."/>
            <person name="Ryan C.M."/>
            <person name="Banfield J.F."/>
        </authorList>
    </citation>
    <scope>NUCLEOTIDE SEQUENCE [LARGE SCALE GENOMIC DNA]</scope>
</reference>
<dbReference type="Proteomes" id="UP000230119">
    <property type="component" value="Unassembled WGS sequence"/>
</dbReference>
<dbReference type="SMART" id="SM00873">
    <property type="entry name" value="B3_4"/>
    <property type="match status" value="1"/>
</dbReference>
<dbReference type="InterPro" id="IPR045060">
    <property type="entry name" value="Phe-tRNA-ligase_IIc_bsu"/>
</dbReference>
<dbReference type="PANTHER" id="PTHR10947">
    <property type="entry name" value="PHENYLALANYL-TRNA SYNTHETASE BETA CHAIN AND LEUCINE-RICH REPEAT-CONTAINING PROTEIN 47"/>
    <property type="match status" value="1"/>
</dbReference>
<dbReference type="InterPro" id="IPR009061">
    <property type="entry name" value="DNA-bd_dom_put_sf"/>
</dbReference>